<dbReference type="OrthoDB" id="621570at2"/>
<keyword evidence="3" id="KW-0732">Signal</keyword>
<dbReference type="CDD" id="cd08977">
    <property type="entry name" value="SusD"/>
    <property type="match status" value="1"/>
</dbReference>
<dbReference type="EMBL" id="SJSL01000007">
    <property type="protein sequence ID" value="TCC98278.1"/>
    <property type="molecule type" value="Genomic_DNA"/>
</dbReference>
<dbReference type="Pfam" id="PF14322">
    <property type="entry name" value="SusD-like_3"/>
    <property type="match status" value="1"/>
</dbReference>
<gene>
    <name evidence="9" type="ORF">EZ437_19000</name>
</gene>
<evidence type="ECO:0000259" key="8">
    <source>
        <dbReference type="Pfam" id="PF14322"/>
    </source>
</evidence>
<evidence type="ECO:0000256" key="4">
    <source>
        <dbReference type="ARBA" id="ARBA00023136"/>
    </source>
</evidence>
<dbReference type="AlphaFoldDB" id="A0A4R0NDK6"/>
<evidence type="ECO:0000256" key="6">
    <source>
        <dbReference type="SAM" id="Phobius"/>
    </source>
</evidence>
<dbReference type="Proteomes" id="UP000293347">
    <property type="component" value="Unassembled WGS sequence"/>
</dbReference>
<evidence type="ECO:0000256" key="5">
    <source>
        <dbReference type="ARBA" id="ARBA00023237"/>
    </source>
</evidence>
<feature type="domain" description="SusD-like N-terminal" evidence="8">
    <location>
        <begin position="135"/>
        <end position="272"/>
    </location>
</feature>
<dbReference type="Gene3D" id="1.25.40.390">
    <property type="match status" value="1"/>
</dbReference>
<comment type="caution">
    <text evidence="9">The sequence shown here is derived from an EMBL/GenBank/DDBJ whole genome shotgun (WGS) entry which is preliminary data.</text>
</comment>
<evidence type="ECO:0000313" key="9">
    <source>
        <dbReference type="EMBL" id="TCC98278.1"/>
    </source>
</evidence>
<evidence type="ECO:0000313" key="10">
    <source>
        <dbReference type="Proteomes" id="UP000293347"/>
    </source>
</evidence>
<dbReference type="GO" id="GO:0009279">
    <property type="term" value="C:cell outer membrane"/>
    <property type="evidence" value="ECO:0007669"/>
    <property type="project" value="UniProtKB-SubCell"/>
</dbReference>
<comment type="subcellular location">
    <subcellularLocation>
        <location evidence="1">Cell outer membrane</location>
    </subcellularLocation>
</comment>
<dbReference type="InterPro" id="IPR033985">
    <property type="entry name" value="SusD-like_N"/>
</dbReference>
<keyword evidence="5" id="KW-0998">Cell outer membrane</keyword>
<evidence type="ECO:0000259" key="7">
    <source>
        <dbReference type="Pfam" id="PF07980"/>
    </source>
</evidence>
<evidence type="ECO:0000256" key="3">
    <source>
        <dbReference type="ARBA" id="ARBA00022729"/>
    </source>
</evidence>
<name>A0A4R0NDK6_9SPHI</name>
<proteinExistence type="inferred from homology"/>
<dbReference type="InterPro" id="IPR012944">
    <property type="entry name" value="SusD_RagB_dom"/>
</dbReference>
<keyword evidence="10" id="KW-1185">Reference proteome</keyword>
<sequence length="508" mass="56412">MHRTCLLLPIISWEILNRLVQSIIFQFNAPLLVVYLLTFKVRIMKFTIHQRYITLAQVLILPLAITFSSCKKLIEIPANPNDKVSTPRVFSDSLNVLGALTGIYATFGTGGFGGSINTGYTSIYTSLASDELVALNPDEFNTNAIQVTSGTVSQIWRSAYAGIYQCNAFIEGLAASNSVSASFRQQVTGEVLTARSLYYFHLVNQFGDVPIITGTDFKVNALEKRMPADSVYGFILKDLTSAAGMLKVQYPSPGRMRPNLHVVRALLAKVYLYRGAWQQAADLSGQIIQSGTYELVEPSKTFLDGSKEALWQMPSLSTFAGIVDAMSLVPWSNTIAPNYYLSSYLTDAFEANDLRKQAWLSLNNVVSGTTTTPYYYPGKYKKTDVYATPLEGYMFFRLSEQYLINAEALAKLNQLDAARLSLNKVRNRAGLLNTTAVSQEEVLAAIEKERFTELFAEQGNRWYDLKRIGKITSVLGARKTGFTATDALFPIPLNEINTNINMTQNPGY</sequence>
<evidence type="ECO:0000256" key="1">
    <source>
        <dbReference type="ARBA" id="ARBA00004442"/>
    </source>
</evidence>
<keyword evidence="4 6" id="KW-0472">Membrane</keyword>
<comment type="similarity">
    <text evidence="2">Belongs to the SusD family.</text>
</comment>
<evidence type="ECO:0000256" key="2">
    <source>
        <dbReference type="ARBA" id="ARBA00006275"/>
    </source>
</evidence>
<accession>A0A4R0NDK6</accession>
<protein>
    <submittedName>
        <fullName evidence="9">RagB/SusD family nutrient uptake outer membrane protein</fullName>
    </submittedName>
</protein>
<keyword evidence="6" id="KW-1133">Transmembrane helix</keyword>
<keyword evidence="6" id="KW-0812">Transmembrane</keyword>
<dbReference type="SUPFAM" id="SSF48452">
    <property type="entry name" value="TPR-like"/>
    <property type="match status" value="1"/>
</dbReference>
<reference evidence="9 10" key="1">
    <citation type="submission" date="2019-02" db="EMBL/GenBank/DDBJ databases">
        <title>Pedobacter sp. RP-1-14 sp. nov., isolated from Arctic soil.</title>
        <authorList>
            <person name="Dahal R.H."/>
        </authorList>
    </citation>
    <scope>NUCLEOTIDE SEQUENCE [LARGE SCALE GENOMIC DNA]</scope>
    <source>
        <strain evidence="9 10">RP-1-14</strain>
    </source>
</reference>
<feature type="transmembrane region" description="Helical" evidence="6">
    <location>
        <begin position="20"/>
        <end position="39"/>
    </location>
</feature>
<dbReference type="InterPro" id="IPR011990">
    <property type="entry name" value="TPR-like_helical_dom_sf"/>
</dbReference>
<feature type="domain" description="RagB/SusD" evidence="7">
    <location>
        <begin position="368"/>
        <end position="508"/>
    </location>
</feature>
<organism evidence="9 10">
    <name type="scientific">Pedobacter psychroterrae</name>
    <dbReference type="NCBI Taxonomy" id="2530453"/>
    <lineage>
        <taxon>Bacteria</taxon>
        <taxon>Pseudomonadati</taxon>
        <taxon>Bacteroidota</taxon>
        <taxon>Sphingobacteriia</taxon>
        <taxon>Sphingobacteriales</taxon>
        <taxon>Sphingobacteriaceae</taxon>
        <taxon>Pedobacter</taxon>
    </lineage>
</organism>
<dbReference type="Pfam" id="PF07980">
    <property type="entry name" value="SusD_RagB"/>
    <property type="match status" value="1"/>
</dbReference>